<gene>
    <name evidence="3" type="ORF">Airi01_076090</name>
</gene>
<feature type="domain" description="ER-bound oxygenase mpaB/mpaB'/Rubber oxygenase catalytic" evidence="2">
    <location>
        <begin position="19"/>
        <end position="91"/>
    </location>
</feature>
<evidence type="ECO:0000256" key="1">
    <source>
        <dbReference type="SAM" id="MobiDB-lite"/>
    </source>
</evidence>
<organism evidence="3 4">
    <name type="scientific">Actinoallomurus iriomotensis</name>
    <dbReference type="NCBI Taxonomy" id="478107"/>
    <lineage>
        <taxon>Bacteria</taxon>
        <taxon>Bacillati</taxon>
        <taxon>Actinomycetota</taxon>
        <taxon>Actinomycetes</taxon>
        <taxon>Streptosporangiales</taxon>
        <taxon>Thermomonosporaceae</taxon>
        <taxon>Actinoallomurus</taxon>
    </lineage>
</organism>
<accession>A0A9W6VU97</accession>
<name>A0A9W6VU97_9ACTN</name>
<evidence type="ECO:0000313" key="3">
    <source>
        <dbReference type="EMBL" id="GLY79342.1"/>
    </source>
</evidence>
<evidence type="ECO:0000313" key="4">
    <source>
        <dbReference type="Proteomes" id="UP001165135"/>
    </source>
</evidence>
<feature type="region of interest" description="Disordered" evidence="1">
    <location>
        <begin position="63"/>
        <end position="126"/>
    </location>
</feature>
<reference evidence="3" key="1">
    <citation type="submission" date="2023-03" db="EMBL/GenBank/DDBJ databases">
        <title>Actinoallomurus iriomotensis NBRC 103681.</title>
        <authorList>
            <person name="Ichikawa N."/>
            <person name="Sato H."/>
            <person name="Tonouchi N."/>
        </authorList>
    </citation>
    <scope>NUCLEOTIDE SEQUENCE</scope>
    <source>
        <strain evidence="3">NBRC 103681</strain>
    </source>
</reference>
<feature type="compositionally biased region" description="Low complexity" evidence="1">
    <location>
        <begin position="101"/>
        <end position="112"/>
    </location>
</feature>
<dbReference type="InterPro" id="IPR018713">
    <property type="entry name" value="MPAB/Lcp_cat_dom"/>
</dbReference>
<proteinExistence type="predicted"/>
<protein>
    <recommendedName>
        <fullName evidence="2">ER-bound oxygenase mpaB/mpaB'/Rubber oxygenase catalytic domain-containing protein</fullName>
    </recommendedName>
</protein>
<evidence type="ECO:0000259" key="2">
    <source>
        <dbReference type="Pfam" id="PF09995"/>
    </source>
</evidence>
<sequence length="126" mass="13646">MVTWHSLPTSVMKQLTKWKVPVSADGSAAFLHSWQLTAHMLGILDEYIPNSWAEADSQAAQVLDPILAPTPEAPQQSRARDHRIPGPRRSRPHAEGGRRPGAGQAPAGGWRASCIADGRPRGQRSA</sequence>
<dbReference type="EMBL" id="BSTJ01000011">
    <property type="protein sequence ID" value="GLY79342.1"/>
    <property type="molecule type" value="Genomic_DNA"/>
</dbReference>
<dbReference type="Pfam" id="PF09995">
    <property type="entry name" value="MPAB_Lcp_cat"/>
    <property type="match status" value="1"/>
</dbReference>
<dbReference type="GO" id="GO:0016491">
    <property type="term" value="F:oxidoreductase activity"/>
    <property type="evidence" value="ECO:0007669"/>
    <property type="project" value="InterPro"/>
</dbReference>
<dbReference type="AlphaFoldDB" id="A0A9W6VU97"/>
<comment type="caution">
    <text evidence="3">The sequence shown here is derived from an EMBL/GenBank/DDBJ whole genome shotgun (WGS) entry which is preliminary data.</text>
</comment>
<dbReference type="Proteomes" id="UP001165135">
    <property type="component" value="Unassembled WGS sequence"/>
</dbReference>